<organism evidence="2 3">
    <name type="scientific">Streptococcus phocae</name>
    <dbReference type="NCBI Taxonomy" id="119224"/>
    <lineage>
        <taxon>Bacteria</taxon>
        <taxon>Bacillati</taxon>
        <taxon>Bacillota</taxon>
        <taxon>Bacilli</taxon>
        <taxon>Lactobacillales</taxon>
        <taxon>Streptococcaceae</taxon>
        <taxon>Streptococcus</taxon>
    </lineage>
</organism>
<dbReference type="PATRIC" id="fig|119224.3.peg.832"/>
<dbReference type="RefSeq" id="WP_054278053.1">
    <property type="nucleotide sequence ID" value="NZ_LHQM01000003.1"/>
</dbReference>
<gene>
    <name evidence="2" type="ORF">AKK44_00525</name>
</gene>
<name>A0A0P6S4U8_9STRE</name>
<evidence type="ECO:0000259" key="1">
    <source>
        <dbReference type="Pfam" id="PF01872"/>
    </source>
</evidence>
<evidence type="ECO:0000313" key="2">
    <source>
        <dbReference type="EMBL" id="KPJ23143.1"/>
    </source>
</evidence>
<dbReference type="GO" id="GO:0009231">
    <property type="term" value="P:riboflavin biosynthetic process"/>
    <property type="evidence" value="ECO:0007669"/>
    <property type="project" value="InterPro"/>
</dbReference>
<feature type="domain" description="Bacterial bifunctional deaminase-reductase C-terminal" evidence="1">
    <location>
        <begin position="3"/>
        <end position="166"/>
    </location>
</feature>
<dbReference type="GO" id="GO:0016787">
    <property type="term" value="F:hydrolase activity"/>
    <property type="evidence" value="ECO:0007669"/>
    <property type="project" value="UniProtKB-KW"/>
</dbReference>
<sequence length="177" mass="20281">MAKLVLNIAMSLDGFIAREDDSYDWIRGHGTAVYDTDLQFDNQAFLDSCDTVVMGRKAFEACAIDEIDYFKTKKVYVISRKWQNHDLPSFVTLEKDPIRLIKQLKKEEGLIWLFGGGQLVQTILEYRMIDHYIIGIIPILLGQGKPLFSTMLKSIELKLVESTALDGIAMLRYDPRE</sequence>
<dbReference type="InterPro" id="IPR050765">
    <property type="entry name" value="Riboflavin_Biosynth_HTPR"/>
</dbReference>
<dbReference type="AlphaFoldDB" id="A0A0P6S4U8"/>
<dbReference type="PANTHER" id="PTHR38011">
    <property type="entry name" value="DIHYDROFOLATE REDUCTASE FAMILY PROTEIN (AFU_ORTHOLOGUE AFUA_8G06820)"/>
    <property type="match status" value="1"/>
</dbReference>
<comment type="caution">
    <text evidence="2">The sequence shown here is derived from an EMBL/GenBank/DDBJ whole genome shotgun (WGS) entry which is preliminary data.</text>
</comment>
<evidence type="ECO:0000313" key="3">
    <source>
        <dbReference type="Proteomes" id="UP000049578"/>
    </source>
</evidence>
<dbReference type="GO" id="GO:0008703">
    <property type="term" value="F:5-amino-6-(5-phosphoribosylamino)uracil reductase activity"/>
    <property type="evidence" value="ECO:0007669"/>
    <property type="project" value="InterPro"/>
</dbReference>
<reference evidence="2 3" key="1">
    <citation type="submission" date="2015-08" db="EMBL/GenBank/DDBJ databases">
        <title>Genome sequence of Streptococcus phocae subsp. phocae ATCC 51973T isolated from liver specimen obtained from seal.</title>
        <authorList>
            <person name="Avendano-Herrera R."/>
        </authorList>
    </citation>
    <scope>NUCLEOTIDE SEQUENCE [LARGE SCALE GENOMIC DNA]</scope>
    <source>
        <strain evidence="2 3">ATCC 51973</strain>
    </source>
</reference>
<dbReference type="Proteomes" id="UP000049578">
    <property type="component" value="Unassembled WGS sequence"/>
</dbReference>
<proteinExistence type="predicted"/>
<keyword evidence="2" id="KW-0378">Hydrolase</keyword>
<dbReference type="SUPFAM" id="SSF53597">
    <property type="entry name" value="Dihydrofolate reductase-like"/>
    <property type="match status" value="1"/>
</dbReference>
<dbReference type="PANTHER" id="PTHR38011:SF11">
    <property type="entry name" value="2,5-DIAMINO-6-RIBOSYLAMINO-4(3H)-PYRIMIDINONE 5'-PHOSPHATE REDUCTASE"/>
    <property type="match status" value="1"/>
</dbReference>
<dbReference type="InterPro" id="IPR002734">
    <property type="entry name" value="RibDG_C"/>
</dbReference>
<dbReference type="InterPro" id="IPR024072">
    <property type="entry name" value="DHFR-like_dom_sf"/>
</dbReference>
<dbReference type="Gene3D" id="3.40.430.10">
    <property type="entry name" value="Dihydrofolate Reductase, subunit A"/>
    <property type="match status" value="1"/>
</dbReference>
<keyword evidence="3" id="KW-1185">Reference proteome</keyword>
<protein>
    <submittedName>
        <fullName evidence="2">Diadenosine tetraphosphate hydrolase</fullName>
    </submittedName>
</protein>
<dbReference type="Pfam" id="PF01872">
    <property type="entry name" value="RibD_C"/>
    <property type="match status" value="1"/>
</dbReference>
<accession>A0A0P6S4U8</accession>
<dbReference type="STRING" id="119224.AKK44_00525"/>
<dbReference type="EMBL" id="LHQM01000003">
    <property type="protein sequence ID" value="KPJ23143.1"/>
    <property type="molecule type" value="Genomic_DNA"/>
</dbReference>